<evidence type="ECO:0000256" key="1">
    <source>
        <dbReference type="ARBA" id="ARBA00022837"/>
    </source>
</evidence>
<evidence type="ECO:0000313" key="5">
    <source>
        <dbReference type="Proteomes" id="UP000660262"/>
    </source>
</evidence>
<sequence>MPSSAPSTNRQNKYATFDFFASLKRAIRERGATVRSLFNEYDKDKNGCLTLDEYTALFQDLVPGCTKADIEYFVAMIDTGGRTANLDRLKDIRDSVGTRKRVRNAAGNAKLEYDELNAAVMVCYQYGDAVRKHAPAATLAHERLAKAIRKAGSKAVFDTFDVDKSGQLDLVELVHMIRMLVPDMTLSEMRYSIAKLREGMDTDGDGLVSYEELVNKFCPQSPSPNKAPPTPAPSPALEVKPTPPPPQPQLSVRTQPKKRRKGPTVTIVSSAPPTAFATTWPVASGGLSETCTISSPGKIPPPVPPDELGAHAVTLVPPTTPRQGAYASTPSSSSSSSRRELTIRIPPGYGVRRISVAARAAVCDVFADVGVSPRADSTGIYVCSVSTTAADSRTYASDDLFSRRGGMEMETDADVGQAIENRVVWDRPAPEPVKELVLNVGGDHAPSIDGVEIVVEPLIGDTNLFGTGASRTVRLAESVSAGEGVGSAASRSVLASLASRLERMERMIRGTTAAPPASSHEPTTTEYSGYGYDSYYRGGGIFW</sequence>
<gene>
    <name evidence="4" type="ORF">PPROV_000272400</name>
</gene>
<dbReference type="Gene3D" id="1.10.238.10">
    <property type="entry name" value="EF-hand"/>
    <property type="match status" value="2"/>
</dbReference>
<dbReference type="PROSITE" id="PS00018">
    <property type="entry name" value="EF_HAND_1"/>
    <property type="match status" value="3"/>
</dbReference>
<dbReference type="InterPro" id="IPR002048">
    <property type="entry name" value="EF_hand_dom"/>
</dbReference>
<dbReference type="Pfam" id="PF13499">
    <property type="entry name" value="EF-hand_7"/>
    <property type="match status" value="1"/>
</dbReference>
<dbReference type="GO" id="GO:0051480">
    <property type="term" value="P:regulation of cytosolic calcium ion concentration"/>
    <property type="evidence" value="ECO:0007669"/>
    <property type="project" value="TreeGrafter"/>
</dbReference>
<feature type="compositionally biased region" description="Pro residues" evidence="2">
    <location>
        <begin position="221"/>
        <end position="234"/>
    </location>
</feature>
<reference evidence="4" key="1">
    <citation type="submission" date="2020-10" db="EMBL/GenBank/DDBJ databases">
        <title>Unveiling of a novel bifunctional photoreceptor, Dualchrome1, isolated from a cosmopolitan green alga.</title>
        <authorList>
            <person name="Suzuki S."/>
            <person name="Kawachi M."/>
        </authorList>
    </citation>
    <scope>NUCLEOTIDE SEQUENCE</scope>
    <source>
        <strain evidence="4">NIES 2893</strain>
    </source>
</reference>
<protein>
    <recommendedName>
        <fullName evidence="3">EF-hand domain-containing protein</fullName>
    </recommendedName>
</protein>
<dbReference type="AlphaFoldDB" id="A0A830HDS2"/>
<feature type="domain" description="EF-hand" evidence="3">
    <location>
        <begin position="148"/>
        <end position="183"/>
    </location>
</feature>
<dbReference type="SUPFAM" id="SSF47473">
    <property type="entry name" value="EF-hand"/>
    <property type="match status" value="1"/>
</dbReference>
<dbReference type="InterPro" id="IPR011992">
    <property type="entry name" value="EF-hand-dom_pair"/>
</dbReference>
<feature type="region of interest" description="Disordered" evidence="2">
    <location>
        <begin position="219"/>
        <end position="269"/>
    </location>
</feature>
<evidence type="ECO:0000256" key="2">
    <source>
        <dbReference type="SAM" id="MobiDB-lite"/>
    </source>
</evidence>
<comment type="caution">
    <text evidence="4">The sequence shown here is derived from an EMBL/GenBank/DDBJ whole genome shotgun (WGS) entry which is preliminary data.</text>
</comment>
<dbReference type="GO" id="GO:0005634">
    <property type="term" value="C:nucleus"/>
    <property type="evidence" value="ECO:0007669"/>
    <property type="project" value="TreeGrafter"/>
</dbReference>
<dbReference type="EMBL" id="BNJQ01000006">
    <property type="protein sequence ID" value="GHP03970.1"/>
    <property type="molecule type" value="Genomic_DNA"/>
</dbReference>
<dbReference type="OrthoDB" id="26525at2759"/>
<dbReference type="CDD" id="cd00051">
    <property type="entry name" value="EFh"/>
    <property type="match status" value="2"/>
</dbReference>
<accession>A0A830HDS2</accession>
<dbReference type="PANTHER" id="PTHR19972">
    <property type="entry name" value="CALBINDIN"/>
    <property type="match status" value="1"/>
</dbReference>
<keyword evidence="1" id="KW-0106">Calcium</keyword>
<name>A0A830HDS2_9CHLO</name>
<evidence type="ECO:0000313" key="4">
    <source>
        <dbReference type="EMBL" id="GHP03970.1"/>
    </source>
</evidence>
<dbReference type="PROSITE" id="PS50222">
    <property type="entry name" value="EF_HAND_2"/>
    <property type="match status" value="2"/>
</dbReference>
<keyword evidence="5" id="KW-1185">Reference proteome</keyword>
<dbReference type="Proteomes" id="UP000660262">
    <property type="component" value="Unassembled WGS sequence"/>
</dbReference>
<dbReference type="SMART" id="SM00054">
    <property type="entry name" value="EFh"/>
    <property type="match status" value="3"/>
</dbReference>
<proteinExistence type="predicted"/>
<dbReference type="InterPro" id="IPR018247">
    <property type="entry name" value="EF_Hand_1_Ca_BS"/>
</dbReference>
<dbReference type="GO" id="GO:0005829">
    <property type="term" value="C:cytosol"/>
    <property type="evidence" value="ECO:0007669"/>
    <property type="project" value="TreeGrafter"/>
</dbReference>
<feature type="domain" description="EF-hand" evidence="3">
    <location>
        <begin position="29"/>
        <end position="64"/>
    </location>
</feature>
<dbReference type="GO" id="GO:0005509">
    <property type="term" value="F:calcium ion binding"/>
    <property type="evidence" value="ECO:0007669"/>
    <property type="project" value="InterPro"/>
</dbReference>
<evidence type="ECO:0000259" key="3">
    <source>
        <dbReference type="PROSITE" id="PS50222"/>
    </source>
</evidence>
<dbReference type="InterPro" id="IPR051001">
    <property type="entry name" value="Calbindin_Ca-bind"/>
</dbReference>
<dbReference type="PANTHER" id="PTHR19972:SF10">
    <property type="entry name" value="CALBINDIN-32"/>
    <property type="match status" value="1"/>
</dbReference>
<organism evidence="4 5">
    <name type="scientific">Pycnococcus provasolii</name>
    <dbReference type="NCBI Taxonomy" id="41880"/>
    <lineage>
        <taxon>Eukaryota</taxon>
        <taxon>Viridiplantae</taxon>
        <taxon>Chlorophyta</taxon>
        <taxon>Pseudoscourfieldiophyceae</taxon>
        <taxon>Pseudoscourfieldiales</taxon>
        <taxon>Pycnococcaceae</taxon>
        <taxon>Pycnococcus</taxon>
    </lineage>
</organism>
<feature type="region of interest" description="Disordered" evidence="2">
    <location>
        <begin position="317"/>
        <end position="340"/>
    </location>
</feature>